<keyword evidence="1" id="KW-0732">Signal</keyword>
<proteinExistence type="predicted"/>
<reference evidence="2 3" key="1">
    <citation type="submission" date="2015-11" db="EMBL/GenBank/DDBJ databases">
        <title>Genomic analysis of 38 Legionella species identifies large and diverse effector repertoires.</title>
        <authorList>
            <person name="Burstein D."/>
            <person name="Amaro F."/>
            <person name="Zusman T."/>
            <person name="Lifshitz Z."/>
            <person name="Cohen O."/>
            <person name="Gilbert J.A."/>
            <person name="Pupko T."/>
            <person name="Shuman H.A."/>
            <person name="Segal G."/>
        </authorList>
    </citation>
    <scope>NUCLEOTIDE SEQUENCE [LARGE SCALE GENOMIC DNA]</scope>
    <source>
        <strain evidence="2 3">Oak Ridge-10</strain>
    </source>
</reference>
<name>A0A0W0WY29_9GAMM</name>
<dbReference type="AlphaFoldDB" id="A0A0W0WY29"/>
<dbReference type="Proteomes" id="UP000054858">
    <property type="component" value="Unassembled WGS sequence"/>
</dbReference>
<gene>
    <name evidence="2" type="ORF">Loak_2357</name>
</gene>
<sequence length="105" mass="11441">MKSFILSIIALSAMAFSLSASADKIAITGQPIVVQEEQGVYVPAAPVAVDRDYYYLTLGGTNRVCYQNVNPALVDVNAGVFSVRLGDEVVSLHCYDYNPDYFVIQ</sequence>
<dbReference type="PATRIC" id="fig|29423.5.peg.2475"/>
<evidence type="ECO:0000313" key="3">
    <source>
        <dbReference type="Proteomes" id="UP000054858"/>
    </source>
</evidence>
<feature type="chain" id="PRO_5006915924" description="Secreted protein" evidence="1">
    <location>
        <begin position="23"/>
        <end position="105"/>
    </location>
</feature>
<protein>
    <recommendedName>
        <fullName evidence="4">Secreted protein</fullName>
    </recommendedName>
</protein>
<dbReference type="RefSeq" id="WP_025385111.1">
    <property type="nucleotide sequence ID" value="NZ_LCUA01000019.1"/>
</dbReference>
<accession>A0A0W0WY29</accession>
<evidence type="ECO:0000313" key="2">
    <source>
        <dbReference type="EMBL" id="KTD37221.1"/>
    </source>
</evidence>
<evidence type="ECO:0000256" key="1">
    <source>
        <dbReference type="SAM" id="SignalP"/>
    </source>
</evidence>
<organism evidence="2 3">
    <name type="scientific">Legionella oakridgensis</name>
    <dbReference type="NCBI Taxonomy" id="29423"/>
    <lineage>
        <taxon>Bacteria</taxon>
        <taxon>Pseudomonadati</taxon>
        <taxon>Pseudomonadota</taxon>
        <taxon>Gammaproteobacteria</taxon>
        <taxon>Legionellales</taxon>
        <taxon>Legionellaceae</taxon>
        <taxon>Legionella</taxon>
    </lineage>
</organism>
<comment type="caution">
    <text evidence="2">The sequence shown here is derived from an EMBL/GenBank/DDBJ whole genome shotgun (WGS) entry which is preliminary data.</text>
</comment>
<dbReference type="EMBL" id="LNYP01000031">
    <property type="protein sequence ID" value="KTD37221.1"/>
    <property type="molecule type" value="Genomic_DNA"/>
</dbReference>
<feature type="signal peptide" evidence="1">
    <location>
        <begin position="1"/>
        <end position="22"/>
    </location>
</feature>
<evidence type="ECO:0008006" key="4">
    <source>
        <dbReference type="Google" id="ProtNLM"/>
    </source>
</evidence>